<dbReference type="CDD" id="cd06225">
    <property type="entry name" value="HAMP"/>
    <property type="match status" value="1"/>
</dbReference>
<dbReference type="CDD" id="cd00082">
    <property type="entry name" value="HisKA"/>
    <property type="match status" value="1"/>
</dbReference>
<dbReference type="Pfam" id="PF00672">
    <property type="entry name" value="HAMP"/>
    <property type="match status" value="1"/>
</dbReference>
<dbReference type="GO" id="GO:0000155">
    <property type="term" value="F:phosphorelay sensor kinase activity"/>
    <property type="evidence" value="ECO:0007669"/>
    <property type="project" value="InterPro"/>
</dbReference>
<evidence type="ECO:0000313" key="14">
    <source>
        <dbReference type="Proteomes" id="UP000238083"/>
    </source>
</evidence>
<dbReference type="InterPro" id="IPR036097">
    <property type="entry name" value="HisK_dim/P_sf"/>
</dbReference>
<dbReference type="PRINTS" id="PR00344">
    <property type="entry name" value="BCTRLSENSOR"/>
</dbReference>
<evidence type="ECO:0000256" key="10">
    <source>
        <dbReference type="SAM" id="Phobius"/>
    </source>
</evidence>
<dbReference type="InterPro" id="IPR004358">
    <property type="entry name" value="Sig_transdc_His_kin-like_C"/>
</dbReference>
<dbReference type="Pfam" id="PF02518">
    <property type="entry name" value="HATPase_c"/>
    <property type="match status" value="1"/>
</dbReference>
<dbReference type="PROSITE" id="PS50109">
    <property type="entry name" value="HIS_KIN"/>
    <property type="match status" value="1"/>
</dbReference>
<keyword evidence="14" id="KW-1185">Reference proteome</keyword>
<evidence type="ECO:0000256" key="2">
    <source>
        <dbReference type="ARBA" id="ARBA00004236"/>
    </source>
</evidence>
<dbReference type="EC" id="2.7.13.3" evidence="3"/>
<dbReference type="InterPro" id="IPR003661">
    <property type="entry name" value="HisK_dim/P_dom"/>
</dbReference>
<evidence type="ECO:0000259" key="11">
    <source>
        <dbReference type="PROSITE" id="PS50109"/>
    </source>
</evidence>
<evidence type="ECO:0000256" key="5">
    <source>
        <dbReference type="ARBA" id="ARBA00022679"/>
    </source>
</evidence>
<accession>A0A2T0QYW6</accession>
<comment type="subcellular location">
    <subcellularLocation>
        <location evidence="2">Cell membrane</location>
    </subcellularLocation>
</comment>
<dbReference type="PANTHER" id="PTHR43711">
    <property type="entry name" value="TWO-COMPONENT HISTIDINE KINASE"/>
    <property type="match status" value="1"/>
</dbReference>
<keyword evidence="4" id="KW-0597">Phosphoprotein</keyword>
<dbReference type="FunFam" id="1.10.287.130:FF:000001">
    <property type="entry name" value="Two-component sensor histidine kinase"/>
    <property type="match status" value="1"/>
</dbReference>
<comment type="caution">
    <text evidence="13">The sequence shown here is derived from an EMBL/GenBank/DDBJ whole genome shotgun (WGS) entry which is preliminary data.</text>
</comment>
<gene>
    <name evidence="13" type="ORF">CLV37_11211</name>
</gene>
<dbReference type="GO" id="GO:0005886">
    <property type="term" value="C:plasma membrane"/>
    <property type="evidence" value="ECO:0007669"/>
    <property type="project" value="UniProtKB-SubCell"/>
</dbReference>
<dbReference type="InterPro" id="IPR005467">
    <property type="entry name" value="His_kinase_dom"/>
</dbReference>
<evidence type="ECO:0000256" key="9">
    <source>
        <dbReference type="ARBA" id="ARBA00023012"/>
    </source>
</evidence>
<reference evidence="13 14" key="1">
    <citation type="submission" date="2018-03" db="EMBL/GenBank/DDBJ databases">
        <title>Genomic Encyclopedia of Archaeal and Bacterial Type Strains, Phase II (KMG-II): from individual species to whole genera.</title>
        <authorList>
            <person name="Goeker M."/>
        </authorList>
    </citation>
    <scope>NUCLEOTIDE SEQUENCE [LARGE SCALE GENOMIC DNA]</scope>
    <source>
        <strain evidence="13 14">DSM 19711</strain>
    </source>
</reference>
<dbReference type="SUPFAM" id="SSF55874">
    <property type="entry name" value="ATPase domain of HSP90 chaperone/DNA topoisomerase II/histidine kinase"/>
    <property type="match status" value="1"/>
</dbReference>
<dbReference type="SUPFAM" id="SSF158472">
    <property type="entry name" value="HAMP domain-like"/>
    <property type="match status" value="1"/>
</dbReference>
<evidence type="ECO:0000256" key="1">
    <source>
        <dbReference type="ARBA" id="ARBA00000085"/>
    </source>
</evidence>
<feature type="domain" description="HAMP" evidence="12">
    <location>
        <begin position="112"/>
        <end position="164"/>
    </location>
</feature>
<protein>
    <recommendedName>
        <fullName evidence="3">histidine kinase</fullName>
        <ecNumber evidence="3">2.7.13.3</ecNumber>
    </recommendedName>
</protein>
<dbReference type="InterPro" id="IPR036890">
    <property type="entry name" value="HATPase_C_sf"/>
</dbReference>
<dbReference type="Proteomes" id="UP000238083">
    <property type="component" value="Unassembled WGS sequence"/>
</dbReference>
<evidence type="ECO:0000256" key="8">
    <source>
        <dbReference type="ARBA" id="ARBA00022989"/>
    </source>
</evidence>
<dbReference type="SUPFAM" id="SSF47384">
    <property type="entry name" value="Homodimeric domain of signal transducing histidine kinase"/>
    <property type="match status" value="1"/>
</dbReference>
<dbReference type="EMBL" id="PVZF01000012">
    <property type="protein sequence ID" value="PRY11713.1"/>
    <property type="molecule type" value="Genomic_DNA"/>
</dbReference>
<dbReference type="Pfam" id="PF00512">
    <property type="entry name" value="HisKA"/>
    <property type="match status" value="1"/>
</dbReference>
<comment type="catalytic activity">
    <reaction evidence="1">
        <text>ATP + protein L-histidine = ADP + protein N-phospho-L-histidine.</text>
        <dbReference type="EC" id="2.7.13.3"/>
    </reaction>
</comment>
<proteinExistence type="predicted"/>
<keyword evidence="8 10" id="KW-1133">Transmembrane helix</keyword>
<dbReference type="InterPro" id="IPR003660">
    <property type="entry name" value="HAMP_dom"/>
</dbReference>
<dbReference type="InterPro" id="IPR050736">
    <property type="entry name" value="Sensor_HK_Regulatory"/>
</dbReference>
<sequence>MSSGHPSEPAGSGLTGPIPISGAAHDARLRATGTATRTAARTATRRPWPDVRPLDPVHSIKTKLALLVAASVTMASLLVWAGLRLAEIHIGPRYTLPASIVVTLVFTQLLARGMTSPLREMTAAARAMATGDYSRRVRSTSSDEVGELADAFNRMAEDLEAVDRERRELVANVSHELRTPVSALHAVMENLVDGVTEPDQETLNTALAQTERLGRLVEQLLDLSRLDAGAVELDRELLALEPFLGQAVRAMSMTGRDVEYVLDVEPRDLDVVVDSARLHQVVANLLDNASRHSPPGGKVFVSAQAVGQVVRITVQDQGPGIADADRERVFERFQRGSARTDGGTGLGLAIARWAVQLHGGTIRVAPTPEEGGCRIDVHLPRVTGEAPTVTNAVTDAAAHAQGRG</sequence>
<keyword evidence="7 13" id="KW-0418">Kinase</keyword>
<dbReference type="AlphaFoldDB" id="A0A2T0QYW6"/>
<keyword evidence="5" id="KW-0808">Transferase</keyword>
<feature type="transmembrane region" description="Helical" evidence="10">
    <location>
        <begin position="94"/>
        <end position="111"/>
    </location>
</feature>
<dbReference type="InterPro" id="IPR003594">
    <property type="entry name" value="HATPase_dom"/>
</dbReference>
<dbReference type="Gene3D" id="6.10.340.10">
    <property type="match status" value="1"/>
</dbReference>
<name>A0A2T0QYW6_9ACTN</name>
<dbReference type="SMART" id="SM00387">
    <property type="entry name" value="HATPase_c"/>
    <property type="match status" value="1"/>
</dbReference>
<keyword evidence="9" id="KW-0902">Two-component regulatory system</keyword>
<dbReference type="Gene3D" id="1.10.287.130">
    <property type="match status" value="1"/>
</dbReference>
<keyword evidence="10" id="KW-0472">Membrane</keyword>
<dbReference type="PANTHER" id="PTHR43711:SF32">
    <property type="entry name" value="SENSOR-TYPE HISTIDINE KINASE PRRB"/>
    <property type="match status" value="1"/>
</dbReference>
<keyword evidence="6 10" id="KW-0812">Transmembrane</keyword>
<dbReference type="SMART" id="SM00388">
    <property type="entry name" value="HisKA"/>
    <property type="match status" value="1"/>
</dbReference>
<organism evidence="13 14">
    <name type="scientific">Kineococcus rhizosphaerae</name>
    <dbReference type="NCBI Taxonomy" id="559628"/>
    <lineage>
        <taxon>Bacteria</taxon>
        <taxon>Bacillati</taxon>
        <taxon>Actinomycetota</taxon>
        <taxon>Actinomycetes</taxon>
        <taxon>Kineosporiales</taxon>
        <taxon>Kineosporiaceae</taxon>
        <taxon>Kineococcus</taxon>
    </lineage>
</organism>
<dbReference type="Gene3D" id="3.30.565.10">
    <property type="entry name" value="Histidine kinase-like ATPase, C-terminal domain"/>
    <property type="match status" value="1"/>
</dbReference>
<evidence type="ECO:0000256" key="7">
    <source>
        <dbReference type="ARBA" id="ARBA00022777"/>
    </source>
</evidence>
<evidence type="ECO:0000256" key="4">
    <source>
        <dbReference type="ARBA" id="ARBA00022553"/>
    </source>
</evidence>
<evidence type="ECO:0000256" key="6">
    <source>
        <dbReference type="ARBA" id="ARBA00022692"/>
    </source>
</evidence>
<feature type="domain" description="Histidine kinase" evidence="11">
    <location>
        <begin position="172"/>
        <end position="383"/>
    </location>
</feature>
<dbReference type="SMART" id="SM00304">
    <property type="entry name" value="HAMP"/>
    <property type="match status" value="1"/>
</dbReference>
<evidence type="ECO:0000259" key="12">
    <source>
        <dbReference type="PROSITE" id="PS50885"/>
    </source>
</evidence>
<feature type="transmembrane region" description="Helical" evidence="10">
    <location>
        <begin position="64"/>
        <end position="82"/>
    </location>
</feature>
<dbReference type="PROSITE" id="PS50885">
    <property type="entry name" value="HAMP"/>
    <property type="match status" value="1"/>
</dbReference>
<evidence type="ECO:0000256" key="3">
    <source>
        <dbReference type="ARBA" id="ARBA00012438"/>
    </source>
</evidence>
<dbReference type="CDD" id="cd00075">
    <property type="entry name" value="HATPase"/>
    <property type="match status" value="1"/>
</dbReference>
<evidence type="ECO:0000313" key="13">
    <source>
        <dbReference type="EMBL" id="PRY11713.1"/>
    </source>
</evidence>